<accession>A0A4U0P6B3</accession>
<evidence type="ECO:0000313" key="2">
    <source>
        <dbReference type="Proteomes" id="UP000306808"/>
    </source>
</evidence>
<gene>
    <name evidence="1" type="ORF">FAZ15_01455</name>
</gene>
<dbReference type="EMBL" id="SUME01000001">
    <property type="protein sequence ID" value="TJZ62991.1"/>
    <property type="molecule type" value="Genomic_DNA"/>
</dbReference>
<name>A0A4U0P6B3_9SPHI</name>
<dbReference type="RefSeq" id="WP_136899407.1">
    <property type="nucleotide sequence ID" value="NZ_SUME01000001.1"/>
</dbReference>
<reference evidence="1 2" key="1">
    <citation type="submission" date="2019-04" db="EMBL/GenBank/DDBJ databases">
        <title>Sphingobacterium olei sp. nov., isolated from oil-contaminated soil.</title>
        <authorList>
            <person name="Liu B."/>
        </authorList>
    </citation>
    <scope>NUCLEOTIDE SEQUENCE [LARGE SCALE GENOMIC DNA]</scope>
    <source>
        <strain evidence="1 2">HAL-9</strain>
    </source>
</reference>
<dbReference type="PROSITE" id="PS51257">
    <property type="entry name" value="PROKAR_LIPOPROTEIN"/>
    <property type="match status" value="1"/>
</dbReference>
<keyword evidence="2" id="KW-1185">Reference proteome</keyword>
<protein>
    <submittedName>
        <fullName evidence="1">Uncharacterized protein</fullName>
    </submittedName>
</protein>
<proteinExistence type="predicted"/>
<organism evidence="1 2">
    <name type="scientific">Sphingobacterium olei</name>
    <dbReference type="NCBI Taxonomy" id="2571155"/>
    <lineage>
        <taxon>Bacteria</taxon>
        <taxon>Pseudomonadati</taxon>
        <taxon>Bacteroidota</taxon>
        <taxon>Sphingobacteriia</taxon>
        <taxon>Sphingobacteriales</taxon>
        <taxon>Sphingobacteriaceae</taxon>
        <taxon>Sphingobacterium</taxon>
    </lineage>
</organism>
<comment type="caution">
    <text evidence="1">The sequence shown here is derived from an EMBL/GenBank/DDBJ whole genome shotgun (WGS) entry which is preliminary data.</text>
</comment>
<sequence>MKYIAIILPLFLIVSCKERTRDFGGVFSLKIPSSWQYIPHKGIDSYVGLIAIDSTDTLFFDYGAYSNNLIHTQLNEIIERDSIIRIEDFDSLLNKNFSFTEGNLKDSIYLKSFLTEYYRDTVVQFFPGHIVTPRNMSKGRTGIFVDSIWHKEPHGGIHYLTQRFCLVGHNLSEKKHKAVLKAIKTLEFREPKSR</sequence>
<dbReference type="OrthoDB" id="676083at2"/>
<evidence type="ECO:0000313" key="1">
    <source>
        <dbReference type="EMBL" id="TJZ62991.1"/>
    </source>
</evidence>
<dbReference type="Proteomes" id="UP000306808">
    <property type="component" value="Unassembled WGS sequence"/>
</dbReference>
<dbReference type="AlphaFoldDB" id="A0A4U0P6B3"/>